<reference evidence="2 3" key="1">
    <citation type="submission" date="2023-05" db="EMBL/GenBank/DDBJ databases">
        <title>B98-5 Cell Line De Novo Hybrid Assembly: An Optical Mapping Approach.</title>
        <authorList>
            <person name="Kananen K."/>
            <person name="Auerbach J.A."/>
            <person name="Kautto E."/>
            <person name="Blachly J.S."/>
        </authorList>
    </citation>
    <scope>NUCLEOTIDE SEQUENCE [LARGE SCALE GENOMIC DNA]</scope>
    <source>
        <strain evidence="2">B95-8</strain>
        <tissue evidence="2">Cell line</tissue>
    </source>
</reference>
<feature type="region of interest" description="Disordered" evidence="1">
    <location>
        <begin position="1"/>
        <end position="81"/>
    </location>
</feature>
<evidence type="ECO:0000313" key="3">
    <source>
        <dbReference type="Proteomes" id="UP001266305"/>
    </source>
</evidence>
<name>A0ABQ9U916_SAGOE</name>
<protein>
    <submittedName>
        <fullName evidence="2">Uncharacterized protein</fullName>
    </submittedName>
</protein>
<sequence length="169" mass="18798">MGFGDLGRFQSESLRRCSQGQEEVDSVVEMPRQPDVAEVHHHGQQVVPDTKASVEAREEQRERALHGPRDLPHPKDRVQDGSGWTCCGSHISVPHRGKQWEDGNPTLFACPPWGSDSADPLSLITYFSAVGTLSDTLRKMSASKKLWIMGSSAKEGRSHEALERPRKED</sequence>
<proteinExistence type="predicted"/>
<feature type="compositionally biased region" description="Polar residues" evidence="1">
    <location>
        <begin position="10"/>
        <end position="21"/>
    </location>
</feature>
<feature type="region of interest" description="Disordered" evidence="1">
    <location>
        <begin position="149"/>
        <end position="169"/>
    </location>
</feature>
<gene>
    <name evidence="2" type="ORF">P7K49_029371</name>
</gene>
<evidence type="ECO:0000256" key="1">
    <source>
        <dbReference type="SAM" id="MobiDB-lite"/>
    </source>
</evidence>
<comment type="caution">
    <text evidence="2">The sequence shown here is derived from an EMBL/GenBank/DDBJ whole genome shotgun (WGS) entry which is preliminary data.</text>
</comment>
<keyword evidence="3" id="KW-1185">Reference proteome</keyword>
<accession>A0ABQ9U916</accession>
<dbReference type="Proteomes" id="UP001266305">
    <property type="component" value="Unassembled WGS sequence"/>
</dbReference>
<feature type="compositionally biased region" description="Basic and acidic residues" evidence="1">
    <location>
        <begin position="154"/>
        <end position="169"/>
    </location>
</feature>
<feature type="compositionally biased region" description="Basic and acidic residues" evidence="1">
    <location>
        <begin position="52"/>
        <end position="79"/>
    </location>
</feature>
<organism evidence="2 3">
    <name type="scientific">Saguinus oedipus</name>
    <name type="common">Cotton-top tamarin</name>
    <name type="synonym">Oedipomidas oedipus</name>
    <dbReference type="NCBI Taxonomy" id="9490"/>
    <lineage>
        <taxon>Eukaryota</taxon>
        <taxon>Metazoa</taxon>
        <taxon>Chordata</taxon>
        <taxon>Craniata</taxon>
        <taxon>Vertebrata</taxon>
        <taxon>Euteleostomi</taxon>
        <taxon>Mammalia</taxon>
        <taxon>Eutheria</taxon>
        <taxon>Euarchontoglires</taxon>
        <taxon>Primates</taxon>
        <taxon>Haplorrhini</taxon>
        <taxon>Platyrrhini</taxon>
        <taxon>Cebidae</taxon>
        <taxon>Callitrichinae</taxon>
        <taxon>Saguinus</taxon>
    </lineage>
</organism>
<evidence type="ECO:0000313" key="2">
    <source>
        <dbReference type="EMBL" id="KAK2092842.1"/>
    </source>
</evidence>
<dbReference type="EMBL" id="JASSZA010000015">
    <property type="protein sequence ID" value="KAK2092842.1"/>
    <property type="molecule type" value="Genomic_DNA"/>
</dbReference>